<reference evidence="7 8" key="1">
    <citation type="submission" date="2019-08" db="EMBL/GenBank/DDBJ databases">
        <title>In-depth cultivation of the pig gut microbiome towards novel bacterial diversity and tailored functional studies.</title>
        <authorList>
            <person name="Wylensek D."/>
            <person name="Hitch T.C.A."/>
            <person name="Clavel T."/>
        </authorList>
    </citation>
    <scope>NUCLEOTIDE SEQUENCE [LARGE SCALE GENOMIC DNA]</scope>
    <source>
        <strain evidence="7 8">Oil+RF-744-GAM-WT-6</strain>
    </source>
</reference>
<comment type="caution">
    <text evidence="7">The sequence shown here is derived from an EMBL/GenBank/DDBJ whole genome shotgun (WGS) entry which is preliminary data.</text>
</comment>
<dbReference type="GO" id="GO:0022857">
    <property type="term" value="F:transmembrane transporter activity"/>
    <property type="evidence" value="ECO:0007669"/>
    <property type="project" value="InterPro"/>
</dbReference>
<gene>
    <name evidence="7" type="ORF">FYJ51_07620</name>
</gene>
<evidence type="ECO:0000313" key="7">
    <source>
        <dbReference type="EMBL" id="MSS58774.1"/>
    </source>
</evidence>
<dbReference type="InterPro" id="IPR001851">
    <property type="entry name" value="ABC_transp_permease"/>
</dbReference>
<keyword evidence="4 6" id="KW-1133">Transmembrane helix</keyword>
<dbReference type="Pfam" id="PF02653">
    <property type="entry name" value="BPD_transp_2"/>
    <property type="match status" value="1"/>
</dbReference>
<evidence type="ECO:0000256" key="6">
    <source>
        <dbReference type="SAM" id="Phobius"/>
    </source>
</evidence>
<evidence type="ECO:0000313" key="8">
    <source>
        <dbReference type="Proteomes" id="UP000461880"/>
    </source>
</evidence>
<feature type="transmembrane region" description="Helical" evidence="6">
    <location>
        <begin position="207"/>
        <end position="225"/>
    </location>
</feature>
<proteinExistence type="predicted"/>
<keyword evidence="3 6" id="KW-0812">Transmembrane</keyword>
<feature type="transmembrane region" description="Helical" evidence="6">
    <location>
        <begin position="46"/>
        <end position="64"/>
    </location>
</feature>
<protein>
    <submittedName>
        <fullName evidence="7">ABC transporter permease</fullName>
    </submittedName>
</protein>
<evidence type="ECO:0000256" key="3">
    <source>
        <dbReference type="ARBA" id="ARBA00022692"/>
    </source>
</evidence>
<evidence type="ECO:0000256" key="5">
    <source>
        <dbReference type="ARBA" id="ARBA00023136"/>
    </source>
</evidence>
<feature type="transmembrane region" description="Helical" evidence="6">
    <location>
        <begin position="255"/>
        <end position="275"/>
    </location>
</feature>
<keyword evidence="8" id="KW-1185">Reference proteome</keyword>
<organism evidence="7 8">
    <name type="scientific">Stecheria intestinalis</name>
    <dbReference type="NCBI Taxonomy" id="2606630"/>
    <lineage>
        <taxon>Bacteria</taxon>
        <taxon>Bacillati</taxon>
        <taxon>Bacillota</taxon>
        <taxon>Erysipelotrichia</taxon>
        <taxon>Erysipelotrichales</taxon>
        <taxon>Erysipelotrichaceae</taxon>
        <taxon>Stecheria</taxon>
    </lineage>
</organism>
<sequence length="378" mass="40445">MKNRKGSLLESEGFRTFLSSMICILVGLLIGWVVLTIINPSGSGEAIITILLNFLTKSTGPARLKALGNTLAKTAPLLMCALSICFCYKTGLFNIGAAGQYEVGAGAALYAALAWNWPWYLCLLFAAAAGALLGAISGALKAYRNVNEVISGIMLNWIGLYFVNMILGSGAPKDSASPYTKKLASANASAVLPSLGLDKLFANNRTVTIAIPLSILFAILISVVLNRTRFGYELKATGYNREAARYAGMKEKKNVILTLAIGGALAGIGAAFLFLSTYQEWSTTQTSVPAMGFNGIAATFLGGLSPIGSIFASFFIQQITDGGSLIDKAIYPSQISDLISSIIIYLCGFVGFFRFMMKQHAAIRREKNDGEKKKEEEK</sequence>
<accession>A0A7X2TFI7</accession>
<dbReference type="Proteomes" id="UP000461880">
    <property type="component" value="Unassembled WGS sequence"/>
</dbReference>
<comment type="subcellular location">
    <subcellularLocation>
        <location evidence="1">Cell membrane</location>
        <topology evidence="1">Multi-pass membrane protein</topology>
    </subcellularLocation>
</comment>
<dbReference type="RefSeq" id="WP_154504700.1">
    <property type="nucleotide sequence ID" value="NZ_VUMN01000016.1"/>
</dbReference>
<dbReference type="EMBL" id="VUMN01000016">
    <property type="protein sequence ID" value="MSS58774.1"/>
    <property type="molecule type" value="Genomic_DNA"/>
</dbReference>
<keyword evidence="2" id="KW-1003">Cell membrane</keyword>
<keyword evidence="5 6" id="KW-0472">Membrane</keyword>
<feature type="transmembrane region" description="Helical" evidence="6">
    <location>
        <begin position="337"/>
        <end position="357"/>
    </location>
</feature>
<evidence type="ECO:0000256" key="1">
    <source>
        <dbReference type="ARBA" id="ARBA00004651"/>
    </source>
</evidence>
<dbReference type="CDD" id="cd06580">
    <property type="entry name" value="TM_PBP1_transp_TpRbsC_like"/>
    <property type="match status" value="1"/>
</dbReference>
<name>A0A7X2TFI7_9FIRM</name>
<dbReference type="AlphaFoldDB" id="A0A7X2TFI7"/>
<dbReference type="PANTHER" id="PTHR47089">
    <property type="entry name" value="ABC TRANSPORTER, PERMEASE PROTEIN"/>
    <property type="match status" value="1"/>
</dbReference>
<feature type="transmembrane region" description="Helical" evidence="6">
    <location>
        <begin position="295"/>
        <end position="316"/>
    </location>
</feature>
<evidence type="ECO:0000256" key="4">
    <source>
        <dbReference type="ARBA" id="ARBA00022989"/>
    </source>
</evidence>
<dbReference type="PANTHER" id="PTHR47089:SF1">
    <property type="entry name" value="GUANOSINE ABC TRANSPORTER PERMEASE PROTEIN NUPP"/>
    <property type="match status" value="1"/>
</dbReference>
<feature type="transmembrane region" description="Helical" evidence="6">
    <location>
        <begin position="76"/>
        <end position="97"/>
    </location>
</feature>
<feature type="transmembrane region" description="Helical" evidence="6">
    <location>
        <begin position="21"/>
        <end position="40"/>
    </location>
</feature>
<evidence type="ECO:0000256" key="2">
    <source>
        <dbReference type="ARBA" id="ARBA00022475"/>
    </source>
</evidence>
<feature type="transmembrane region" description="Helical" evidence="6">
    <location>
        <begin position="117"/>
        <end position="140"/>
    </location>
</feature>
<feature type="transmembrane region" description="Helical" evidence="6">
    <location>
        <begin position="152"/>
        <end position="171"/>
    </location>
</feature>
<dbReference type="GO" id="GO:0005886">
    <property type="term" value="C:plasma membrane"/>
    <property type="evidence" value="ECO:0007669"/>
    <property type="project" value="UniProtKB-SubCell"/>
</dbReference>